<feature type="domain" description="Magnesium transporter MgtE intracellular" evidence="3">
    <location>
        <begin position="300"/>
        <end position="351"/>
    </location>
</feature>
<proteinExistence type="predicted"/>
<reference evidence="4" key="1">
    <citation type="submission" date="2018-05" db="EMBL/GenBank/DDBJ databases">
        <authorList>
            <person name="Lanie J.A."/>
            <person name="Ng W.-L."/>
            <person name="Kazmierczak K.M."/>
            <person name="Andrzejewski T.M."/>
            <person name="Davidsen T.M."/>
            <person name="Wayne K.J."/>
            <person name="Tettelin H."/>
            <person name="Glass J.I."/>
            <person name="Rusch D."/>
            <person name="Podicherti R."/>
            <person name="Tsui H.-C.T."/>
            <person name="Winkler M.E."/>
        </authorList>
    </citation>
    <scope>NUCLEOTIDE SEQUENCE</scope>
</reference>
<evidence type="ECO:0000256" key="1">
    <source>
        <dbReference type="SAM" id="Coils"/>
    </source>
</evidence>
<evidence type="ECO:0000259" key="3">
    <source>
        <dbReference type="Pfam" id="PF03448"/>
    </source>
</evidence>
<dbReference type="Gene3D" id="1.10.220.30">
    <property type="match status" value="1"/>
</dbReference>
<gene>
    <name evidence="4" type="ORF">METZ01_LOCUS163651</name>
</gene>
<dbReference type="EMBL" id="UINC01028928">
    <property type="protein sequence ID" value="SVB10797.1"/>
    <property type="molecule type" value="Genomic_DNA"/>
</dbReference>
<keyword evidence="2" id="KW-0472">Membrane</keyword>
<dbReference type="Pfam" id="PF03448">
    <property type="entry name" value="MgtE_N"/>
    <property type="match status" value="1"/>
</dbReference>
<keyword evidence="1" id="KW-0175">Coiled coil</keyword>
<dbReference type="SUPFAM" id="SSF48029">
    <property type="entry name" value="FliG"/>
    <property type="match status" value="1"/>
</dbReference>
<evidence type="ECO:0000256" key="2">
    <source>
        <dbReference type="SAM" id="Phobius"/>
    </source>
</evidence>
<evidence type="ECO:0000313" key="4">
    <source>
        <dbReference type="EMBL" id="SVB10797.1"/>
    </source>
</evidence>
<protein>
    <recommendedName>
        <fullName evidence="3">Magnesium transporter MgtE intracellular domain-containing protein</fullName>
    </recommendedName>
</protein>
<dbReference type="InterPro" id="IPR006668">
    <property type="entry name" value="Mg_transptr_MgtE_intracell_dom"/>
</dbReference>
<keyword evidence="2" id="KW-0812">Transmembrane</keyword>
<feature type="coiled-coil region" evidence="1">
    <location>
        <begin position="489"/>
        <end position="519"/>
    </location>
</feature>
<dbReference type="InterPro" id="IPR011002">
    <property type="entry name" value="FliG_a-hlx"/>
</dbReference>
<name>A0A382BC55_9ZZZZ</name>
<accession>A0A382BC55</accession>
<feature type="transmembrane region" description="Helical" evidence="2">
    <location>
        <begin position="218"/>
        <end position="238"/>
    </location>
</feature>
<keyword evidence="2" id="KW-1133">Transmembrane helix</keyword>
<dbReference type="AlphaFoldDB" id="A0A382BC55"/>
<sequence length="541" mass="61804">MNIFRILNKKLLSFAGCIVVLTIFNFDILHAEILSRSRPEPEIRERIHKILRKTLREEYIDVSVILHSVLDNEPVKTDSDLLPGVKIKTEENDVQALFSYRIINLTVNKSVNLNQVEMRIRSEISELNSQDRFEQSIVLDKLQIERPDFSEKLVEYVNLLVAARADLNGDEPVNAQEKLKQAAEISATFPAGYEMLGVDQLIPEYKPEGTDAITPAQWAIIGTLGVLLLLTLALFFFVSRSTREKEEKEHPLQGTLGKVATAIEAMAPEEEAEEEELDLPDEEADAGDDEEKIDYFGFIRKMPPQVRIDLLKEVKPHRQAIVFSQMDPDEMANILKGIPEEDALGIVLAMKDIRVTPNELQELADELVELAKKLPMPFDGLGRVGELSGQISAQQWNDILGSTDELKKKNPELAANASEALELIRERSLSFEDLESNDLIDEALVGRVMERFERSRLSTGAKVSVPYLILDSHTSVTEKIMKEYTEETRKYYQEQLEGYEKQREEDEEAKLRIEQLRNLHRNVFMRHVHTELGKIWEKKDS</sequence>
<organism evidence="4">
    <name type="scientific">marine metagenome</name>
    <dbReference type="NCBI Taxonomy" id="408172"/>
    <lineage>
        <taxon>unclassified sequences</taxon>
        <taxon>metagenomes</taxon>
        <taxon>ecological metagenomes</taxon>
    </lineage>
</organism>